<evidence type="ECO:0000313" key="2">
    <source>
        <dbReference type="EMBL" id="GEU66376.1"/>
    </source>
</evidence>
<dbReference type="EMBL" id="BKCJ010005371">
    <property type="protein sequence ID" value="GEU66376.1"/>
    <property type="molecule type" value="Genomic_DNA"/>
</dbReference>
<organism evidence="2">
    <name type="scientific">Tanacetum cinerariifolium</name>
    <name type="common">Dalmatian daisy</name>
    <name type="synonym">Chrysanthemum cinerariifolium</name>
    <dbReference type="NCBI Taxonomy" id="118510"/>
    <lineage>
        <taxon>Eukaryota</taxon>
        <taxon>Viridiplantae</taxon>
        <taxon>Streptophyta</taxon>
        <taxon>Embryophyta</taxon>
        <taxon>Tracheophyta</taxon>
        <taxon>Spermatophyta</taxon>
        <taxon>Magnoliopsida</taxon>
        <taxon>eudicotyledons</taxon>
        <taxon>Gunneridae</taxon>
        <taxon>Pentapetalae</taxon>
        <taxon>asterids</taxon>
        <taxon>campanulids</taxon>
        <taxon>Asterales</taxon>
        <taxon>Asteraceae</taxon>
        <taxon>Asteroideae</taxon>
        <taxon>Anthemideae</taxon>
        <taxon>Anthemidinae</taxon>
        <taxon>Tanacetum</taxon>
    </lineage>
</organism>
<protein>
    <submittedName>
        <fullName evidence="2">Uncharacterized protein</fullName>
    </submittedName>
</protein>
<name>A0A6L2LX86_TANCI</name>
<comment type="caution">
    <text evidence="2">The sequence shown here is derived from an EMBL/GenBank/DDBJ whole genome shotgun (WGS) entry which is preliminary data.</text>
</comment>
<gene>
    <name evidence="2" type="ORF">Tci_038354</name>
</gene>
<evidence type="ECO:0000256" key="1">
    <source>
        <dbReference type="SAM" id="Coils"/>
    </source>
</evidence>
<sequence length="318" mass="35907">MAAHEPSNFIARRVVDDLIDFSGETVVSKFMKFFFVQHVADIRRFVNRMREEAQTDRNCIAQLTALVAETEAMEDQEEVFDTLMCLRDDIRDENRKLLELNDVIVEAEERIATKEAHVEIMKAGGDGVYSWVSFVPVFMVVLDSLYRAAKYMHRLRGYVELLLEMGHLGYGWQRMQCRACCVPLGSLGEEEEAELEALGQRGDALRSLDYMGEMVVRDSATLRVLEQLLASTHVGMRLKAGYVADMDEAEITLSKSRGLIAEIEALGARAYAVRALGNMREIVARDAATLGVLEQLVAGTYVTMRLKDGYITEMEEQE</sequence>
<dbReference type="AlphaFoldDB" id="A0A6L2LX86"/>
<proteinExistence type="predicted"/>
<accession>A0A6L2LX86</accession>
<reference evidence="2" key="1">
    <citation type="journal article" date="2019" name="Sci. Rep.">
        <title>Draft genome of Tanacetum cinerariifolium, the natural source of mosquito coil.</title>
        <authorList>
            <person name="Yamashiro T."/>
            <person name="Shiraishi A."/>
            <person name="Satake H."/>
            <person name="Nakayama K."/>
        </authorList>
    </citation>
    <scope>NUCLEOTIDE SEQUENCE</scope>
</reference>
<feature type="coiled-coil region" evidence="1">
    <location>
        <begin position="90"/>
        <end position="117"/>
    </location>
</feature>
<keyword evidence="1" id="KW-0175">Coiled coil</keyword>